<accession>A0A3N2BAJ1</accession>
<proteinExistence type="predicted"/>
<feature type="compositionally biased region" description="Pro residues" evidence="1">
    <location>
        <begin position="317"/>
        <end position="333"/>
    </location>
</feature>
<keyword evidence="4" id="KW-1185">Reference proteome</keyword>
<gene>
    <name evidence="3" type="ORF">EDD31_0644</name>
</gene>
<name>A0A3N2BAJ1_9MICO</name>
<keyword evidence="2" id="KW-0732">Signal</keyword>
<feature type="signal peptide" evidence="2">
    <location>
        <begin position="1"/>
        <end position="21"/>
    </location>
</feature>
<dbReference type="AlphaFoldDB" id="A0A3N2BAJ1"/>
<protein>
    <submittedName>
        <fullName evidence="3">Htaa protein</fullName>
    </submittedName>
</protein>
<evidence type="ECO:0000313" key="4">
    <source>
        <dbReference type="Proteomes" id="UP000280668"/>
    </source>
</evidence>
<evidence type="ECO:0000256" key="1">
    <source>
        <dbReference type="SAM" id="MobiDB-lite"/>
    </source>
</evidence>
<evidence type="ECO:0000313" key="3">
    <source>
        <dbReference type="EMBL" id="ROR72293.1"/>
    </source>
</evidence>
<feature type="region of interest" description="Disordered" evidence="1">
    <location>
        <begin position="286"/>
        <end position="387"/>
    </location>
</feature>
<dbReference type="EMBL" id="RKHK01000001">
    <property type="protein sequence ID" value="ROR72293.1"/>
    <property type="molecule type" value="Genomic_DNA"/>
</dbReference>
<organism evidence="3 4">
    <name type="scientific">Bogoriella caseilytica</name>
    <dbReference type="NCBI Taxonomy" id="56055"/>
    <lineage>
        <taxon>Bacteria</taxon>
        <taxon>Bacillati</taxon>
        <taxon>Actinomycetota</taxon>
        <taxon>Actinomycetes</taxon>
        <taxon>Micrococcales</taxon>
        <taxon>Bogoriellaceae</taxon>
        <taxon>Bogoriella</taxon>
    </lineage>
</organism>
<dbReference type="Proteomes" id="UP000280668">
    <property type="component" value="Unassembled WGS sequence"/>
</dbReference>
<sequence>MTARRWALALLSAAVLTPALAVPMASADEDRVDIAVEIPRSAQTPVGTIAVDDAQLRWGLNPNAGSGAYAGGCNFLSAGRAGNSGGSRVWDTADASGPDALFRSAQGAVRVEKPTAKGGWEAVTWANKCQDHRGRAVTTVASDMGTGATFVFDGGTGVVDGASGTARIRWQGSATVVFYGGMTYWWLADPVLTLTPSGGHLTATVGGYGTSMEDQSRWRELAPRQVHLATFGAAELRQRGLVISPDYYRVPVSIDSSVSDPQVRQGPHWGSFPQDFVTFHAETGQSSYWHSSGGAADARKPPSPMWISYDASDVIREPPPLSEPPEELPPPSSQPGGSSSGVPDDAGSGVPAAPGPGSGGGGDIRPGTSAPGSSPGAGNLGALDAPPGARRGIVPTLAQWLSGEGLIPELVSLTDPRHRAVGALSAVFLLSSLAVVGFRRGWLTLPWTTHPPTAGPPAP</sequence>
<dbReference type="OrthoDB" id="7210788at2"/>
<reference evidence="3 4" key="1">
    <citation type="submission" date="2018-11" db="EMBL/GenBank/DDBJ databases">
        <title>Sequencing the genomes of 1000 actinobacteria strains.</title>
        <authorList>
            <person name="Klenk H.-P."/>
        </authorList>
    </citation>
    <scope>NUCLEOTIDE SEQUENCE [LARGE SCALE GENOMIC DNA]</scope>
    <source>
        <strain evidence="3 4">DSM 11294</strain>
    </source>
</reference>
<evidence type="ECO:0000256" key="2">
    <source>
        <dbReference type="SAM" id="SignalP"/>
    </source>
</evidence>
<feature type="chain" id="PRO_5039026569" evidence="2">
    <location>
        <begin position="22"/>
        <end position="459"/>
    </location>
</feature>
<feature type="compositionally biased region" description="Low complexity" evidence="1">
    <location>
        <begin position="334"/>
        <end position="352"/>
    </location>
</feature>
<comment type="caution">
    <text evidence="3">The sequence shown here is derived from an EMBL/GenBank/DDBJ whole genome shotgun (WGS) entry which is preliminary data.</text>
</comment>
<feature type="compositionally biased region" description="Low complexity" evidence="1">
    <location>
        <begin position="365"/>
        <end position="382"/>
    </location>
</feature>
<dbReference type="RefSeq" id="WP_123302881.1">
    <property type="nucleotide sequence ID" value="NZ_RKHK01000001.1"/>
</dbReference>